<feature type="region of interest" description="Disordered" evidence="1">
    <location>
        <begin position="57"/>
        <end position="106"/>
    </location>
</feature>
<dbReference type="Proteomes" id="UP000017836">
    <property type="component" value="Unassembled WGS sequence"/>
</dbReference>
<dbReference type="HOGENOM" id="CLU_1827917_0_0_1"/>
<proteinExistence type="predicted"/>
<evidence type="ECO:0000313" key="2">
    <source>
        <dbReference type="EMBL" id="ERN11871.1"/>
    </source>
</evidence>
<sequence length="141" mass="15580">MGDLGLLVPLPPARHTSEFLPPGHSSCKLLQEFPSLAHSLPEPKRRLPYAFDRTFSRQVTDDPRPLQPLLCTRAPSGFPVPFASTPSEDRTPHQNGPLRKPDEKPPVKTLIGTLAHPSFLCENLAFFSLSARHLTVKNDLG</sequence>
<evidence type="ECO:0000256" key="1">
    <source>
        <dbReference type="SAM" id="MobiDB-lite"/>
    </source>
</evidence>
<dbReference type="EMBL" id="KI392664">
    <property type="protein sequence ID" value="ERN11871.1"/>
    <property type="molecule type" value="Genomic_DNA"/>
</dbReference>
<protein>
    <submittedName>
        <fullName evidence="2">Uncharacterized protein</fullName>
    </submittedName>
</protein>
<evidence type="ECO:0000313" key="3">
    <source>
        <dbReference type="Proteomes" id="UP000017836"/>
    </source>
</evidence>
<keyword evidence="3" id="KW-1185">Reference proteome</keyword>
<dbReference type="Gramene" id="ERN11871">
    <property type="protein sequence ID" value="ERN11871"/>
    <property type="gene ID" value="AMTR_s00020p00167870"/>
</dbReference>
<name>W1PVX7_AMBTC</name>
<gene>
    <name evidence="2" type="ORF">AMTR_s00020p00167870</name>
</gene>
<reference evidence="3" key="1">
    <citation type="journal article" date="2013" name="Science">
        <title>The Amborella genome and the evolution of flowering plants.</title>
        <authorList>
            <consortium name="Amborella Genome Project"/>
        </authorList>
    </citation>
    <scope>NUCLEOTIDE SEQUENCE [LARGE SCALE GENOMIC DNA]</scope>
</reference>
<organism evidence="2 3">
    <name type="scientific">Amborella trichopoda</name>
    <dbReference type="NCBI Taxonomy" id="13333"/>
    <lineage>
        <taxon>Eukaryota</taxon>
        <taxon>Viridiplantae</taxon>
        <taxon>Streptophyta</taxon>
        <taxon>Embryophyta</taxon>
        <taxon>Tracheophyta</taxon>
        <taxon>Spermatophyta</taxon>
        <taxon>Magnoliopsida</taxon>
        <taxon>Amborellales</taxon>
        <taxon>Amborellaceae</taxon>
        <taxon>Amborella</taxon>
    </lineage>
</organism>
<accession>W1PVX7</accession>
<dbReference type="AlphaFoldDB" id="W1PVX7"/>